<dbReference type="PANTHER" id="PTHR12358">
    <property type="entry name" value="SPHINGOSINE KINASE"/>
    <property type="match status" value="1"/>
</dbReference>
<evidence type="ECO:0000256" key="26">
    <source>
        <dbReference type="ARBA" id="ARBA00044480"/>
    </source>
</evidence>
<comment type="catalytic activity">
    <reaction evidence="29">
        <text>N-(hexanoyl)sphing-4-enine + ATP = N-hexanoylsphing-4-enine 1-phosphate + ADP + H(+)</text>
        <dbReference type="Rhea" id="RHEA:43312"/>
        <dbReference type="ChEBI" id="CHEBI:15378"/>
        <dbReference type="ChEBI" id="CHEBI:30616"/>
        <dbReference type="ChEBI" id="CHEBI:63867"/>
        <dbReference type="ChEBI" id="CHEBI:82959"/>
        <dbReference type="ChEBI" id="CHEBI:456216"/>
    </reaction>
    <physiologicalReaction direction="left-to-right" evidence="29">
        <dbReference type="Rhea" id="RHEA:43313"/>
    </physiologicalReaction>
</comment>
<evidence type="ECO:0000256" key="28">
    <source>
        <dbReference type="ARBA" id="ARBA00048663"/>
    </source>
</evidence>
<dbReference type="InterPro" id="IPR050187">
    <property type="entry name" value="Lipid_Phosphate_FormReg"/>
</dbReference>
<feature type="region of interest" description="Disordered" evidence="30">
    <location>
        <begin position="381"/>
        <end position="406"/>
    </location>
</feature>
<gene>
    <name evidence="31" type="ORF">OFUS_LOCUS3613</name>
</gene>
<evidence type="ECO:0000256" key="2">
    <source>
        <dbReference type="ARBA" id="ARBA00004569"/>
    </source>
</evidence>
<organism evidence="31 32">
    <name type="scientific">Owenia fusiformis</name>
    <name type="common">Polychaete worm</name>
    <dbReference type="NCBI Taxonomy" id="6347"/>
    <lineage>
        <taxon>Eukaryota</taxon>
        <taxon>Metazoa</taxon>
        <taxon>Spiralia</taxon>
        <taxon>Lophotrochozoa</taxon>
        <taxon>Annelida</taxon>
        <taxon>Polychaeta</taxon>
        <taxon>Sedentaria</taxon>
        <taxon>Canalipalpata</taxon>
        <taxon>Sabellida</taxon>
        <taxon>Oweniida</taxon>
        <taxon>Oweniidae</taxon>
        <taxon>Owenia</taxon>
    </lineage>
</organism>
<dbReference type="InterPro" id="IPR017438">
    <property type="entry name" value="ATP-NAD_kinase_N"/>
</dbReference>
<keyword evidence="11" id="KW-0443">Lipid metabolism</keyword>
<evidence type="ECO:0000256" key="29">
    <source>
        <dbReference type="ARBA" id="ARBA00048876"/>
    </source>
</evidence>
<dbReference type="GO" id="GO:0046486">
    <property type="term" value="P:glycerolipid metabolic process"/>
    <property type="evidence" value="ECO:0007669"/>
    <property type="project" value="UniProtKB-UniPathway"/>
</dbReference>
<evidence type="ECO:0000256" key="21">
    <source>
        <dbReference type="ARBA" id="ARBA00025749"/>
    </source>
</evidence>
<dbReference type="Pfam" id="PF00781">
    <property type="entry name" value="DAGK_cat"/>
    <property type="match status" value="1"/>
</dbReference>
<dbReference type="OrthoDB" id="9979394at2759"/>
<keyword evidence="8" id="KW-0418">Kinase</keyword>
<dbReference type="GO" id="GO:0005743">
    <property type="term" value="C:mitochondrial inner membrane"/>
    <property type="evidence" value="ECO:0007669"/>
    <property type="project" value="UniProtKB-SubCell"/>
</dbReference>
<keyword evidence="6" id="KW-0808">Transferase</keyword>
<accession>A0A8J1TEK3</accession>
<dbReference type="GO" id="GO:0004143">
    <property type="term" value="F:ATP-dependent diacylglycerol kinase activity"/>
    <property type="evidence" value="ECO:0007669"/>
    <property type="project" value="UniProtKB-EC"/>
</dbReference>
<dbReference type="PROSITE" id="PS50146">
    <property type="entry name" value="DAGK"/>
    <property type="match status" value="1"/>
</dbReference>
<dbReference type="Pfam" id="PF19712">
    <property type="entry name" value="AGK_C"/>
    <property type="match status" value="1"/>
</dbReference>
<evidence type="ECO:0000256" key="4">
    <source>
        <dbReference type="ARBA" id="ARBA00005175"/>
    </source>
</evidence>
<protein>
    <recommendedName>
        <fullName evidence="24">Acylglycerol kinase, mitochondrial</fullName>
        <ecNumber evidence="5">2.7.1.107</ecNumber>
        <ecNumber evidence="22">2.7.1.138</ecNumber>
        <ecNumber evidence="23">2.7.1.94</ecNumber>
    </recommendedName>
    <alternativeName>
        <fullName evidence="25">Multiple substrate lipid kinase</fullName>
    </alternativeName>
</protein>
<evidence type="ECO:0000256" key="16">
    <source>
        <dbReference type="ARBA" id="ARBA00024483"/>
    </source>
</evidence>
<comment type="catalytic activity">
    <reaction evidence="18">
        <text>a 1-acyl-sn-glycerol + ATP = a 1-acyl-sn-glycero-3-phosphate + ADP + H(+)</text>
        <dbReference type="Rhea" id="RHEA:33747"/>
        <dbReference type="ChEBI" id="CHEBI:15378"/>
        <dbReference type="ChEBI" id="CHEBI:30616"/>
        <dbReference type="ChEBI" id="CHEBI:57970"/>
        <dbReference type="ChEBI" id="CHEBI:64683"/>
        <dbReference type="ChEBI" id="CHEBI:456216"/>
    </reaction>
    <physiologicalReaction direction="left-to-right" evidence="18">
        <dbReference type="Rhea" id="RHEA:33748"/>
    </physiologicalReaction>
</comment>
<keyword evidence="7" id="KW-0547">Nucleotide-binding</keyword>
<evidence type="ECO:0000256" key="11">
    <source>
        <dbReference type="ARBA" id="ARBA00023098"/>
    </source>
</evidence>
<dbReference type="GO" id="GO:0001729">
    <property type="term" value="F:ceramide kinase activity"/>
    <property type="evidence" value="ECO:0007669"/>
    <property type="project" value="UniProtKB-EC"/>
</dbReference>
<evidence type="ECO:0000256" key="24">
    <source>
        <dbReference type="ARBA" id="ARBA00026142"/>
    </source>
</evidence>
<comment type="similarity">
    <text evidence="21">Belongs to the AGK family.</text>
</comment>
<evidence type="ECO:0000313" key="32">
    <source>
        <dbReference type="Proteomes" id="UP000749559"/>
    </source>
</evidence>
<dbReference type="GO" id="GO:0005524">
    <property type="term" value="F:ATP binding"/>
    <property type="evidence" value="ECO:0007669"/>
    <property type="project" value="UniProtKB-KW"/>
</dbReference>
<comment type="catalytic activity">
    <reaction evidence="19">
        <text>2-(5Z,8Z,11Z,14Z-eicosatetraenoyl)-glycerol + ATP = 2-(5Z,8Z,11Z,14Z-eicosatetraenoyl)-sn-glycero-3-phosphate + ADP + H(+)</text>
        <dbReference type="Rhea" id="RHEA:43316"/>
        <dbReference type="ChEBI" id="CHEBI:15378"/>
        <dbReference type="ChEBI" id="CHEBI:30616"/>
        <dbReference type="ChEBI" id="CHEBI:52392"/>
        <dbReference type="ChEBI" id="CHEBI:78209"/>
        <dbReference type="ChEBI" id="CHEBI:456216"/>
    </reaction>
    <physiologicalReaction direction="left-to-right" evidence="19">
        <dbReference type="Rhea" id="RHEA:43317"/>
    </physiologicalReaction>
</comment>
<comment type="pathway">
    <text evidence="4">Lipid metabolism; glycerolipid metabolism.</text>
</comment>
<keyword evidence="32" id="KW-1185">Reference proteome</keyword>
<dbReference type="EC" id="2.7.1.107" evidence="5"/>
<evidence type="ECO:0000256" key="14">
    <source>
        <dbReference type="ARBA" id="ARBA00023371"/>
    </source>
</evidence>
<evidence type="ECO:0000256" key="25">
    <source>
        <dbReference type="ARBA" id="ARBA00030553"/>
    </source>
</evidence>
<dbReference type="EC" id="2.7.1.138" evidence="22"/>
<comment type="catalytic activity">
    <reaction evidence="14">
        <text>1,2-di-(9Z-octadecenoyl)-sn-glycerol + ATP = 1,2-di-(9Z-octadecenoyl)-sn-glycero-3-phosphate + ADP + H(+)</text>
        <dbReference type="Rhea" id="RHEA:40327"/>
        <dbReference type="ChEBI" id="CHEBI:15378"/>
        <dbReference type="ChEBI" id="CHEBI:30616"/>
        <dbReference type="ChEBI" id="CHEBI:52333"/>
        <dbReference type="ChEBI" id="CHEBI:74546"/>
        <dbReference type="ChEBI" id="CHEBI:456216"/>
    </reaction>
    <physiologicalReaction direction="left-to-right" evidence="14">
        <dbReference type="Rhea" id="RHEA:40328"/>
    </physiologicalReaction>
</comment>
<evidence type="ECO:0000256" key="23">
    <source>
        <dbReference type="ARBA" id="ARBA00026098"/>
    </source>
</evidence>
<feature type="compositionally biased region" description="Basic and acidic residues" evidence="30">
    <location>
        <begin position="389"/>
        <end position="406"/>
    </location>
</feature>
<dbReference type="Gene3D" id="3.40.50.10330">
    <property type="entry name" value="Probable inorganic polyphosphate/atp-NAD kinase, domain 1"/>
    <property type="match status" value="1"/>
</dbReference>
<evidence type="ECO:0000313" key="31">
    <source>
        <dbReference type="EMBL" id="CAH1776438.1"/>
    </source>
</evidence>
<comment type="caution">
    <text evidence="31">The sequence shown here is derived from an EMBL/GenBank/DDBJ whole genome shotgun (WGS) entry which is preliminary data.</text>
</comment>
<dbReference type="GO" id="GO:0005758">
    <property type="term" value="C:mitochondrial intermembrane space"/>
    <property type="evidence" value="ECO:0007669"/>
    <property type="project" value="UniProtKB-SubCell"/>
</dbReference>
<evidence type="ECO:0000256" key="17">
    <source>
        <dbReference type="ARBA" id="ARBA00024505"/>
    </source>
</evidence>
<comment type="catalytic activity">
    <reaction evidence="26">
        <text>a 2-acylglycerol + ATP = a 2-acyl-sn-glycerol 3-phosphate + ADP + H(+)</text>
        <dbReference type="Rhea" id="RHEA:39847"/>
        <dbReference type="ChEBI" id="CHEBI:15378"/>
        <dbReference type="ChEBI" id="CHEBI:17389"/>
        <dbReference type="ChEBI" id="CHEBI:30616"/>
        <dbReference type="ChEBI" id="CHEBI:64982"/>
        <dbReference type="ChEBI" id="CHEBI:456216"/>
    </reaction>
    <physiologicalReaction direction="left-to-right" evidence="26">
        <dbReference type="Rhea" id="RHEA:39848"/>
    </physiologicalReaction>
</comment>
<evidence type="ECO:0000256" key="19">
    <source>
        <dbReference type="ARBA" id="ARBA00024556"/>
    </source>
</evidence>
<evidence type="ECO:0000256" key="3">
    <source>
        <dbReference type="ARBA" id="ARBA00004637"/>
    </source>
</evidence>
<dbReference type="InterPro" id="IPR045579">
    <property type="entry name" value="AGK_C"/>
</dbReference>
<dbReference type="InterPro" id="IPR016064">
    <property type="entry name" value="NAD/diacylglycerol_kinase_sf"/>
</dbReference>
<keyword evidence="10" id="KW-0067">ATP-binding</keyword>
<evidence type="ECO:0000256" key="18">
    <source>
        <dbReference type="ARBA" id="ARBA00024512"/>
    </source>
</evidence>
<dbReference type="GO" id="GO:0046513">
    <property type="term" value="P:ceramide biosynthetic process"/>
    <property type="evidence" value="ECO:0007669"/>
    <property type="project" value="TreeGrafter"/>
</dbReference>
<evidence type="ECO:0000256" key="20">
    <source>
        <dbReference type="ARBA" id="ARBA00024636"/>
    </source>
</evidence>
<name>A0A8J1TEK3_OWEFU</name>
<evidence type="ECO:0000256" key="27">
    <source>
        <dbReference type="ARBA" id="ARBA00048034"/>
    </source>
</evidence>
<evidence type="ECO:0000256" key="8">
    <source>
        <dbReference type="ARBA" id="ARBA00022777"/>
    </source>
</evidence>
<comment type="catalytic activity">
    <reaction evidence="20">
        <text>1-hexadecanoyl-sn-glycerol + ATP = 1-hexadecanoyl-sn-glycero-3-phosphate + ADP + H(+)</text>
        <dbReference type="Rhea" id="RHEA:43308"/>
        <dbReference type="ChEBI" id="CHEBI:15378"/>
        <dbReference type="ChEBI" id="CHEBI:30616"/>
        <dbReference type="ChEBI" id="CHEBI:57518"/>
        <dbReference type="ChEBI" id="CHEBI:75542"/>
        <dbReference type="ChEBI" id="CHEBI:456216"/>
    </reaction>
    <physiologicalReaction direction="left-to-right" evidence="20">
        <dbReference type="Rhea" id="RHEA:43309"/>
    </physiologicalReaction>
</comment>
<dbReference type="SUPFAM" id="SSF111331">
    <property type="entry name" value="NAD kinase/diacylglycerol kinase-like"/>
    <property type="match status" value="1"/>
</dbReference>
<dbReference type="InterPro" id="IPR001206">
    <property type="entry name" value="Diacylglycerol_kinase_cat_dom"/>
</dbReference>
<evidence type="ECO:0000256" key="10">
    <source>
        <dbReference type="ARBA" id="ARBA00022840"/>
    </source>
</evidence>
<evidence type="ECO:0000256" key="22">
    <source>
        <dbReference type="ARBA" id="ARBA00026096"/>
    </source>
</evidence>
<comment type="catalytic activity">
    <reaction evidence="27">
        <text>an N-acylsphing-4-enine + ATP = an N-acylsphing-4-enine 1-phosphate + ADP + H(+)</text>
        <dbReference type="Rhea" id="RHEA:17929"/>
        <dbReference type="ChEBI" id="CHEBI:15378"/>
        <dbReference type="ChEBI" id="CHEBI:30616"/>
        <dbReference type="ChEBI" id="CHEBI:52639"/>
        <dbReference type="ChEBI" id="CHEBI:57674"/>
        <dbReference type="ChEBI" id="CHEBI:456216"/>
        <dbReference type="EC" id="2.7.1.138"/>
    </reaction>
    <physiologicalReaction direction="left-to-right" evidence="27">
        <dbReference type="Rhea" id="RHEA:17930"/>
    </physiologicalReaction>
</comment>
<evidence type="ECO:0000256" key="30">
    <source>
        <dbReference type="SAM" id="MobiDB-lite"/>
    </source>
</evidence>
<comment type="catalytic activity">
    <reaction evidence="15">
        <text>a 1,2-diacyl-sn-glycerol + ATP = a 1,2-diacyl-sn-glycero-3-phosphate + ADP + H(+)</text>
        <dbReference type="Rhea" id="RHEA:10272"/>
        <dbReference type="ChEBI" id="CHEBI:15378"/>
        <dbReference type="ChEBI" id="CHEBI:17815"/>
        <dbReference type="ChEBI" id="CHEBI:30616"/>
        <dbReference type="ChEBI" id="CHEBI:58608"/>
        <dbReference type="ChEBI" id="CHEBI:456216"/>
        <dbReference type="EC" id="2.7.1.107"/>
    </reaction>
    <physiologicalReaction direction="left-to-right" evidence="15">
        <dbReference type="Rhea" id="RHEA:10273"/>
    </physiologicalReaction>
</comment>
<dbReference type="AlphaFoldDB" id="A0A8J1TEK3"/>
<evidence type="ECO:0000256" key="12">
    <source>
        <dbReference type="ARBA" id="ARBA00023128"/>
    </source>
</evidence>
<evidence type="ECO:0000256" key="1">
    <source>
        <dbReference type="ARBA" id="ARBA00001946"/>
    </source>
</evidence>
<comment type="catalytic activity">
    <reaction evidence="28">
        <text>a monoacylglycerol + ATP = a monoacyl-sn-glycero-3-phosphate + ADP + H(+)</text>
        <dbReference type="Rhea" id="RHEA:19293"/>
        <dbReference type="ChEBI" id="CHEBI:15378"/>
        <dbReference type="ChEBI" id="CHEBI:17408"/>
        <dbReference type="ChEBI" id="CHEBI:30616"/>
        <dbReference type="ChEBI" id="CHEBI:77589"/>
        <dbReference type="ChEBI" id="CHEBI:456216"/>
        <dbReference type="EC" id="2.7.1.94"/>
    </reaction>
    <physiologicalReaction direction="left-to-right" evidence="28">
        <dbReference type="Rhea" id="RHEA:19294"/>
    </physiologicalReaction>
</comment>
<comment type="catalytic activity">
    <reaction evidence="16">
        <text>1-(5Z,8Z,11Z,14Z-eicosatetraenoyl)-sn-glycerol + ATP = 1-(5Z,8Z,11Z,14Z-eicosatetraenoyl)-sn-glycero-3-phosphate + ADP + H(+)</text>
        <dbReference type="Rhea" id="RHEA:43328"/>
        <dbReference type="ChEBI" id="CHEBI:15378"/>
        <dbReference type="ChEBI" id="CHEBI:30616"/>
        <dbReference type="ChEBI" id="CHEBI:34071"/>
        <dbReference type="ChEBI" id="CHEBI:74938"/>
        <dbReference type="ChEBI" id="CHEBI:456216"/>
    </reaction>
    <physiologicalReaction direction="left-to-right" evidence="16">
        <dbReference type="Rhea" id="RHEA:43329"/>
    </physiologicalReaction>
</comment>
<evidence type="ECO:0000256" key="15">
    <source>
        <dbReference type="ARBA" id="ARBA00023411"/>
    </source>
</evidence>
<dbReference type="GO" id="GO:0046512">
    <property type="term" value="P:sphingosine biosynthetic process"/>
    <property type="evidence" value="ECO:0007669"/>
    <property type="project" value="TreeGrafter"/>
</dbReference>
<evidence type="ECO:0000256" key="5">
    <source>
        <dbReference type="ARBA" id="ARBA00012133"/>
    </source>
</evidence>
<dbReference type="Proteomes" id="UP000749559">
    <property type="component" value="Unassembled WGS sequence"/>
</dbReference>
<keyword evidence="12" id="KW-0496">Mitochondrion</keyword>
<dbReference type="EC" id="2.7.1.94" evidence="23"/>
<dbReference type="EMBL" id="CAIIXF020000002">
    <property type="protein sequence ID" value="CAH1776438.1"/>
    <property type="molecule type" value="Genomic_DNA"/>
</dbReference>
<dbReference type="SMART" id="SM00046">
    <property type="entry name" value="DAGKc"/>
    <property type="match status" value="1"/>
</dbReference>
<dbReference type="UniPathway" id="UPA00230"/>
<dbReference type="PANTHER" id="PTHR12358:SF31">
    <property type="entry name" value="ACYLGLYCEROL KINASE, MITOCHONDRIAL"/>
    <property type="match status" value="1"/>
</dbReference>
<proteinExistence type="inferred from homology"/>
<comment type="catalytic activity">
    <reaction evidence="17">
        <text>1-(9Z-octadecenoyl)-sn-glycerol + ATP = 1-(9Z-octadecenoyl)-sn-glycero-3-phosphate + ADP + H(+)</text>
        <dbReference type="Rhea" id="RHEA:41079"/>
        <dbReference type="ChEBI" id="CHEBI:15378"/>
        <dbReference type="ChEBI" id="CHEBI:30616"/>
        <dbReference type="ChEBI" id="CHEBI:74544"/>
        <dbReference type="ChEBI" id="CHEBI:75757"/>
        <dbReference type="ChEBI" id="CHEBI:456216"/>
    </reaction>
    <physiologicalReaction direction="left-to-right" evidence="17">
        <dbReference type="Rhea" id="RHEA:41080"/>
    </physiologicalReaction>
</comment>
<evidence type="ECO:0000256" key="6">
    <source>
        <dbReference type="ARBA" id="ARBA00022679"/>
    </source>
</evidence>
<comment type="cofactor">
    <cofactor evidence="1">
        <name>Mg(2+)</name>
        <dbReference type="ChEBI" id="CHEBI:18420"/>
    </cofactor>
</comment>
<evidence type="ECO:0000256" key="7">
    <source>
        <dbReference type="ARBA" id="ARBA00022741"/>
    </source>
</evidence>
<evidence type="ECO:0000256" key="13">
    <source>
        <dbReference type="ARBA" id="ARBA00023136"/>
    </source>
</evidence>
<dbReference type="GO" id="GO:0047620">
    <property type="term" value="F:acylglycerol kinase activity"/>
    <property type="evidence" value="ECO:0007669"/>
    <property type="project" value="UniProtKB-EC"/>
</dbReference>
<sequence>MVLKILTTLRNNPKKSIFFAAVAAYGVKYLKGKYDDNQTRTAYCLEAKQYGEQLNGPAGRPRKVTVFLNPVANDRDGKSAFEKDAVPLLHLAGLEVNIIRTESVGQAKKYMGVIETEDTDAIIVAGGDGTVSEIVTGLLRRENQDIVKKVPIGIIPIGKSNSLAKLIFTDNQDKVKWLCETALAIIKGVTKPVDVLRIEGEGDRMVYAVAGMEWSPYRHAEVRAKKYWYFGPLKHRWSHIMQTFHDWSTLNAKLEYQYPCDGCSTCFTPPPKVVWKWWHMFVPPAQPKAPAKDYSSIVNEKCGVKHQQEVKTVDFGVLSSNYRNQESEEDRCITVSIGPSDLSRTEFVKYGWDRIGKERCDQIRTSKDKLKVGQFQLIPADAHTNTTTDAKDPDVNDKDGDEKENAVDDYKPVFHIDNEEFEVMPITVTLLKDKVNVFCPESKNKVAT</sequence>
<keyword evidence="9" id="KW-0999">Mitochondrion inner membrane</keyword>
<keyword evidence="13" id="KW-0472">Membrane</keyword>
<reference evidence="31" key="1">
    <citation type="submission" date="2022-03" db="EMBL/GenBank/DDBJ databases">
        <authorList>
            <person name="Martin C."/>
        </authorList>
    </citation>
    <scope>NUCLEOTIDE SEQUENCE</scope>
</reference>
<comment type="subcellular location">
    <subcellularLocation>
        <location evidence="3">Mitochondrion inner membrane</location>
        <topology evidence="3">Peripheral membrane protein</topology>
    </subcellularLocation>
    <subcellularLocation>
        <location evidence="2">Mitochondrion intermembrane space</location>
    </subcellularLocation>
</comment>
<evidence type="ECO:0000256" key="9">
    <source>
        <dbReference type="ARBA" id="ARBA00022792"/>
    </source>
</evidence>